<reference evidence="7 8" key="1">
    <citation type="submission" date="2024-01" db="EMBL/GenBank/DDBJ databases">
        <title>The genomes of 5 underutilized Papilionoideae crops provide insights into root nodulation and disease resistanc.</title>
        <authorList>
            <person name="Jiang F."/>
        </authorList>
    </citation>
    <scope>NUCLEOTIDE SEQUENCE [LARGE SCALE GENOMIC DNA]</scope>
    <source>
        <strain evidence="7">LVBAO_FW01</strain>
        <tissue evidence="7">Leaves</tissue>
    </source>
</reference>
<dbReference type="GO" id="GO:0008757">
    <property type="term" value="F:S-adenosylmethionine-dependent methyltransferase activity"/>
    <property type="evidence" value="ECO:0007669"/>
    <property type="project" value="UniProtKB-ARBA"/>
</dbReference>
<keyword evidence="3" id="KW-0949">S-adenosyl-L-methionine</keyword>
<keyword evidence="8" id="KW-1185">Reference proteome</keyword>
<evidence type="ECO:0000313" key="7">
    <source>
        <dbReference type="EMBL" id="KAK7340594.1"/>
    </source>
</evidence>
<dbReference type="AlphaFoldDB" id="A0AAN9QLZ4"/>
<sequence length="374" mass="41380">MACYSSEKKKHVGETATPQRDDTDITLSAMLVGSNVVFPAVLNAAIELNLFEIIAKESSPESGGFMSPLQIASKLPTQHSDLPNRLDRMLRLLASYSLLSISTITNEDGSTTRVYGISSYGKYFVNDKDGDCYLASFTSFLSHPALLGVWQNFKEAIISPEIDLFKKIHGMSKFEYFGKDPAINHVYNKAMHDISTTHMKRILEVYKGYEGISTLVAVGGGTGKGLKMIISKYPSIKGINFDLPHVIENAPPFQGIKHVGGNMFESVPQGDAIILKAICHNWSDEKCIELLSNCHKALPPNGKVIIGDLILPEDPEPTEEYKMISILDTIMFITPGGRERTEKQIESLGKRSGFSRFQVVCRVLSTLGVMEFYK</sequence>
<evidence type="ECO:0000256" key="3">
    <source>
        <dbReference type="ARBA" id="ARBA00022691"/>
    </source>
</evidence>
<evidence type="ECO:0000256" key="1">
    <source>
        <dbReference type="ARBA" id="ARBA00022603"/>
    </source>
</evidence>
<dbReference type="FunFam" id="1.10.10.10:FF:000357">
    <property type="entry name" value="Caffeic acid 3-O-methyltransferase"/>
    <property type="match status" value="1"/>
</dbReference>
<dbReference type="FunFam" id="3.40.50.150:FF:000596">
    <property type="entry name" value="Caffeic acid O-methyltransferase"/>
    <property type="match status" value="1"/>
</dbReference>
<evidence type="ECO:0000259" key="6">
    <source>
        <dbReference type="Pfam" id="PF08100"/>
    </source>
</evidence>
<feature type="domain" description="O-methyltransferase C-terminal" evidence="5">
    <location>
        <begin position="150"/>
        <end position="355"/>
    </location>
</feature>
<organism evidence="7 8">
    <name type="scientific">Canavalia gladiata</name>
    <name type="common">Sword bean</name>
    <name type="synonym">Dolichos gladiatus</name>
    <dbReference type="NCBI Taxonomy" id="3824"/>
    <lineage>
        <taxon>Eukaryota</taxon>
        <taxon>Viridiplantae</taxon>
        <taxon>Streptophyta</taxon>
        <taxon>Embryophyta</taxon>
        <taxon>Tracheophyta</taxon>
        <taxon>Spermatophyta</taxon>
        <taxon>Magnoliopsida</taxon>
        <taxon>eudicotyledons</taxon>
        <taxon>Gunneridae</taxon>
        <taxon>Pentapetalae</taxon>
        <taxon>rosids</taxon>
        <taxon>fabids</taxon>
        <taxon>Fabales</taxon>
        <taxon>Fabaceae</taxon>
        <taxon>Papilionoideae</taxon>
        <taxon>50 kb inversion clade</taxon>
        <taxon>NPAAA clade</taxon>
        <taxon>indigoferoid/millettioid clade</taxon>
        <taxon>Phaseoleae</taxon>
        <taxon>Canavalia</taxon>
    </lineage>
</organism>
<dbReference type="Gene3D" id="3.40.50.150">
    <property type="entry name" value="Vaccinia Virus protein VP39"/>
    <property type="match status" value="1"/>
</dbReference>
<dbReference type="Proteomes" id="UP001367508">
    <property type="component" value="Unassembled WGS sequence"/>
</dbReference>
<feature type="domain" description="O-methyltransferase dimerisation" evidence="6">
    <location>
        <begin position="36"/>
        <end position="126"/>
    </location>
</feature>
<dbReference type="InterPro" id="IPR012967">
    <property type="entry name" value="COMT_dimerisation"/>
</dbReference>
<gene>
    <name evidence="7" type="ORF">VNO77_21301</name>
</gene>
<dbReference type="GO" id="GO:0046983">
    <property type="term" value="F:protein dimerization activity"/>
    <property type="evidence" value="ECO:0007669"/>
    <property type="project" value="InterPro"/>
</dbReference>
<protein>
    <recommendedName>
        <fullName evidence="9">Isoliquiritigenin 2'-O-methyltransferase</fullName>
    </recommendedName>
</protein>
<dbReference type="PIRSF" id="PIRSF005739">
    <property type="entry name" value="O-mtase"/>
    <property type="match status" value="1"/>
</dbReference>
<dbReference type="PROSITE" id="PS51683">
    <property type="entry name" value="SAM_OMT_II"/>
    <property type="match status" value="1"/>
</dbReference>
<evidence type="ECO:0000259" key="5">
    <source>
        <dbReference type="Pfam" id="PF00891"/>
    </source>
</evidence>
<dbReference type="InterPro" id="IPR016461">
    <property type="entry name" value="COMT-like"/>
</dbReference>
<proteinExistence type="predicted"/>
<dbReference type="Gene3D" id="1.10.10.10">
    <property type="entry name" value="Winged helix-like DNA-binding domain superfamily/Winged helix DNA-binding domain"/>
    <property type="match status" value="1"/>
</dbReference>
<keyword evidence="1" id="KW-0489">Methyltransferase</keyword>
<dbReference type="InterPro" id="IPR001077">
    <property type="entry name" value="COMT_C"/>
</dbReference>
<dbReference type="InterPro" id="IPR029063">
    <property type="entry name" value="SAM-dependent_MTases_sf"/>
</dbReference>
<dbReference type="Pfam" id="PF08100">
    <property type="entry name" value="Dimerisation"/>
    <property type="match status" value="1"/>
</dbReference>
<evidence type="ECO:0000256" key="4">
    <source>
        <dbReference type="PIRSR" id="PIRSR005739-1"/>
    </source>
</evidence>
<evidence type="ECO:0000256" key="2">
    <source>
        <dbReference type="ARBA" id="ARBA00022679"/>
    </source>
</evidence>
<feature type="active site" description="Proton acceptor" evidence="4">
    <location>
        <position position="280"/>
    </location>
</feature>
<dbReference type="InterPro" id="IPR036388">
    <property type="entry name" value="WH-like_DNA-bd_sf"/>
</dbReference>
<dbReference type="SUPFAM" id="SSF53335">
    <property type="entry name" value="S-adenosyl-L-methionine-dependent methyltransferases"/>
    <property type="match status" value="1"/>
</dbReference>
<keyword evidence="2" id="KW-0808">Transferase</keyword>
<dbReference type="SUPFAM" id="SSF46785">
    <property type="entry name" value="Winged helix' DNA-binding domain"/>
    <property type="match status" value="1"/>
</dbReference>
<dbReference type="GO" id="GO:0008171">
    <property type="term" value="F:O-methyltransferase activity"/>
    <property type="evidence" value="ECO:0007669"/>
    <property type="project" value="InterPro"/>
</dbReference>
<evidence type="ECO:0008006" key="9">
    <source>
        <dbReference type="Google" id="ProtNLM"/>
    </source>
</evidence>
<accession>A0AAN9QLZ4</accession>
<dbReference type="Pfam" id="PF00891">
    <property type="entry name" value="Methyltransf_2"/>
    <property type="match status" value="1"/>
</dbReference>
<name>A0AAN9QLZ4_CANGL</name>
<dbReference type="PANTHER" id="PTHR11746">
    <property type="entry name" value="O-METHYLTRANSFERASE"/>
    <property type="match status" value="1"/>
</dbReference>
<dbReference type="GO" id="GO:0032259">
    <property type="term" value="P:methylation"/>
    <property type="evidence" value="ECO:0007669"/>
    <property type="project" value="UniProtKB-KW"/>
</dbReference>
<evidence type="ECO:0000313" key="8">
    <source>
        <dbReference type="Proteomes" id="UP001367508"/>
    </source>
</evidence>
<dbReference type="InterPro" id="IPR036390">
    <property type="entry name" value="WH_DNA-bd_sf"/>
</dbReference>
<comment type="caution">
    <text evidence="7">The sequence shown here is derived from an EMBL/GenBank/DDBJ whole genome shotgun (WGS) entry which is preliminary data.</text>
</comment>
<dbReference type="EMBL" id="JAYMYQ010000004">
    <property type="protein sequence ID" value="KAK7340594.1"/>
    <property type="molecule type" value="Genomic_DNA"/>
</dbReference>